<dbReference type="InterPro" id="IPR036162">
    <property type="entry name" value="Resolvase-like_N_sf"/>
</dbReference>
<sequence>MSVSSLRPAPLAFIASQVGLGWKLAPDRYDDGGISGGTMERPALQRLLQDIRDKKVDVVVVYKIDRLTRSLMDFSKIVEIFDASSVSFVSVTQQFNTTTSMGRLTLNVLLSFAQFEREVTAERIRDKIAASKKKGMWMGGVVPLGYRVEHRKLVVDDAEAKIVRYLFERYLALKSVRDLADEAARDGLVTRTRERRDGTVSVTMPFGRGNLYHLLSNPIYIGMIKHKDQIHDGEHEPIIARPVFDEAQALLATQAPRRRSTSNVTQHHLLTGLLFDGHGQKLRSVHANKRGVRYRYYVSRQFVDKRRGNSDGWRLPADAVESIVEHQLNRILSDHGQIADLIQRWGSAADIQNAMRRATEIKAAWTSDTADHKRSLLQKLVRRITLGQKELTINIDCRVFVEHLLDRALPSDGGAETLSITCPFDIKRRGVEMRIVLGDASSNSAEPDAGLIDVVQRSQRYLHQLTDGSGRSLTEIAGFNATTVSEVSRLLPLAFLSPNIVSKIIAGNQPVELTAHRLSRLSGLPLSWPDQSALLGLDSDHQPSIAFPNSWLRKWAWRDGPPNSGHSGPGRWRLRQALPRRRR</sequence>
<dbReference type="InterPro" id="IPR050639">
    <property type="entry name" value="SSR_resolvase"/>
</dbReference>
<dbReference type="Gene3D" id="3.90.1750.20">
    <property type="entry name" value="Putative Large Serine Recombinase, Chain B, Domain 2"/>
    <property type="match status" value="1"/>
</dbReference>
<dbReference type="CDD" id="cd03768">
    <property type="entry name" value="SR_ResInv"/>
    <property type="match status" value="1"/>
</dbReference>
<reference evidence="4 5" key="1">
    <citation type="submission" date="2017-09" db="EMBL/GenBank/DDBJ databases">
        <title>Mesorhizobum sanjuanii sp. nov. isolated from nodules of Lotus tenuis in saline-alkaline lowlands of Flooding Pampa.</title>
        <authorList>
            <person name="Sannazzaro A.I."/>
            <person name="Torres Tejerizo G.A."/>
            <person name="Fontana F."/>
            <person name="Cumpa Velazquez L.M."/>
            <person name="Hansen L."/>
            <person name="Pistorio M."/>
            <person name="Estrella M.J."/>
        </authorList>
    </citation>
    <scope>NUCLEOTIDE SEQUENCE [LARGE SCALE GENOMIC DNA]</scope>
    <source>
        <strain evidence="4 5">BSA136</strain>
    </source>
</reference>
<dbReference type="RefSeq" id="WP_097572743.1">
    <property type="nucleotide sequence ID" value="NZ_NWQG01000042.1"/>
</dbReference>
<comment type="caution">
    <text evidence="4">The sequence shown here is derived from an EMBL/GenBank/DDBJ whole genome shotgun (WGS) entry which is preliminary data.</text>
</comment>
<dbReference type="AlphaFoldDB" id="A0A2A6FIY6"/>
<dbReference type="Gene3D" id="3.40.50.1390">
    <property type="entry name" value="Resolvase, N-terminal catalytic domain"/>
    <property type="match status" value="1"/>
</dbReference>
<evidence type="ECO:0000259" key="3">
    <source>
        <dbReference type="PROSITE" id="PS51737"/>
    </source>
</evidence>
<evidence type="ECO:0000256" key="1">
    <source>
        <dbReference type="SAM" id="MobiDB-lite"/>
    </source>
</evidence>
<dbReference type="PANTHER" id="PTHR30461:SF23">
    <property type="entry name" value="DNA RECOMBINASE-RELATED"/>
    <property type="match status" value="1"/>
</dbReference>
<dbReference type="SUPFAM" id="SSF53041">
    <property type="entry name" value="Resolvase-like"/>
    <property type="match status" value="1"/>
</dbReference>
<dbReference type="InterPro" id="IPR006119">
    <property type="entry name" value="Resolv_N"/>
</dbReference>
<feature type="compositionally biased region" description="Basic residues" evidence="1">
    <location>
        <begin position="572"/>
        <end position="583"/>
    </location>
</feature>
<dbReference type="InterPro" id="IPR038109">
    <property type="entry name" value="DNA_bind_recomb_sf"/>
</dbReference>
<evidence type="ECO:0000313" key="5">
    <source>
        <dbReference type="Proteomes" id="UP000219182"/>
    </source>
</evidence>
<dbReference type="SMART" id="SM00857">
    <property type="entry name" value="Resolvase"/>
    <property type="match status" value="1"/>
</dbReference>
<feature type="domain" description="Resolvase/invertase-type recombinase catalytic" evidence="2">
    <location>
        <begin position="1"/>
        <end position="135"/>
    </location>
</feature>
<name>A0A2A6FIY6_9HYPH</name>
<dbReference type="EMBL" id="NWQG01000042">
    <property type="protein sequence ID" value="PDQ21713.1"/>
    <property type="molecule type" value="Genomic_DNA"/>
</dbReference>
<protein>
    <submittedName>
        <fullName evidence="4">Site-specific recombinase</fullName>
    </submittedName>
</protein>
<accession>A0A2A6FIY6</accession>
<dbReference type="PROSITE" id="PS51737">
    <property type="entry name" value="RECOMBINASE_DNA_BIND"/>
    <property type="match status" value="1"/>
</dbReference>
<feature type="domain" description="Recombinase" evidence="3">
    <location>
        <begin position="143"/>
        <end position="257"/>
    </location>
</feature>
<dbReference type="GO" id="GO:0003677">
    <property type="term" value="F:DNA binding"/>
    <property type="evidence" value="ECO:0007669"/>
    <property type="project" value="InterPro"/>
</dbReference>
<gene>
    <name evidence="4" type="ORF">CN311_07795</name>
</gene>
<keyword evidence="5" id="KW-1185">Reference proteome</keyword>
<dbReference type="Proteomes" id="UP000219182">
    <property type="component" value="Unassembled WGS sequence"/>
</dbReference>
<dbReference type="Pfam" id="PF07508">
    <property type="entry name" value="Recombinase"/>
    <property type="match status" value="1"/>
</dbReference>
<feature type="region of interest" description="Disordered" evidence="1">
    <location>
        <begin position="560"/>
        <end position="583"/>
    </location>
</feature>
<dbReference type="InterPro" id="IPR011109">
    <property type="entry name" value="DNA_bind_recombinase_dom"/>
</dbReference>
<evidence type="ECO:0000313" key="4">
    <source>
        <dbReference type="EMBL" id="PDQ21713.1"/>
    </source>
</evidence>
<evidence type="ECO:0000259" key="2">
    <source>
        <dbReference type="PROSITE" id="PS51736"/>
    </source>
</evidence>
<dbReference type="PANTHER" id="PTHR30461">
    <property type="entry name" value="DNA-INVERTASE FROM LAMBDOID PROPHAGE"/>
    <property type="match status" value="1"/>
</dbReference>
<dbReference type="PROSITE" id="PS51736">
    <property type="entry name" value="RECOMBINASES_3"/>
    <property type="match status" value="1"/>
</dbReference>
<dbReference type="Pfam" id="PF00239">
    <property type="entry name" value="Resolvase"/>
    <property type="match status" value="1"/>
</dbReference>
<proteinExistence type="predicted"/>
<dbReference type="GO" id="GO:0000150">
    <property type="term" value="F:DNA strand exchange activity"/>
    <property type="evidence" value="ECO:0007669"/>
    <property type="project" value="InterPro"/>
</dbReference>
<organism evidence="4 5">
    <name type="scientific">Mesorhizobium sanjuanii</name>
    <dbReference type="NCBI Taxonomy" id="2037900"/>
    <lineage>
        <taxon>Bacteria</taxon>
        <taxon>Pseudomonadati</taxon>
        <taxon>Pseudomonadota</taxon>
        <taxon>Alphaproteobacteria</taxon>
        <taxon>Hyphomicrobiales</taxon>
        <taxon>Phyllobacteriaceae</taxon>
        <taxon>Mesorhizobium</taxon>
    </lineage>
</organism>